<dbReference type="Proteomes" id="UP001239111">
    <property type="component" value="Chromosome 1"/>
</dbReference>
<organism evidence="1 2">
    <name type="scientific">Eretmocerus hayati</name>
    <dbReference type="NCBI Taxonomy" id="131215"/>
    <lineage>
        <taxon>Eukaryota</taxon>
        <taxon>Metazoa</taxon>
        <taxon>Ecdysozoa</taxon>
        <taxon>Arthropoda</taxon>
        <taxon>Hexapoda</taxon>
        <taxon>Insecta</taxon>
        <taxon>Pterygota</taxon>
        <taxon>Neoptera</taxon>
        <taxon>Endopterygota</taxon>
        <taxon>Hymenoptera</taxon>
        <taxon>Apocrita</taxon>
        <taxon>Proctotrupomorpha</taxon>
        <taxon>Chalcidoidea</taxon>
        <taxon>Aphelinidae</taxon>
        <taxon>Aphelininae</taxon>
        <taxon>Eretmocerus</taxon>
    </lineage>
</organism>
<proteinExistence type="predicted"/>
<gene>
    <name evidence="1" type="ORF">QAD02_019521</name>
</gene>
<reference evidence="1" key="1">
    <citation type="submission" date="2023-04" db="EMBL/GenBank/DDBJ databases">
        <title>A chromosome-level genome assembly of the parasitoid wasp Eretmocerus hayati.</title>
        <authorList>
            <person name="Zhong Y."/>
            <person name="Liu S."/>
            <person name="Liu Y."/>
        </authorList>
    </citation>
    <scope>NUCLEOTIDE SEQUENCE</scope>
    <source>
        <strain evidence="1">ZJU_SS_LIU_2023</strain>
    </source>
</reference>
<dbReference type="EMBL" id="CM056741">
    <property type="protein sequence ID" value="KAJ8683729.1"/>
    <property type="molecule type" value="Genomic_DNA"/>
</dbReference>
<comment type="caution">
    <text evidence="1">The sequence shown here is derived from an EMBL/GenBank/DDBJ whole genome shotgun (WGS) entry which is preliminary data.</text>
</comment>
<keyword evidence="2" id="KW-1185">Reference proteome</keyword>
<accession>A0ACC2PKA3</accession>
<evidence type="ECO:0000313" key="2">
    <source>
        <dbReference type="Proteomes" id="UP001239111"/>
    </source>
</evidence>
<evidence type="ECO:0000313" key="1">
    <source>
        <dbReference type="EMBL" id="KAJ8683729.1"/>
    </source>
</evidence>
<sequence>MESSPDFKKVFSTFRSLSETSKGLENSKTKPARCVRLSAHVGFDSLPDQLVNKSIQNGFVFNILCIGETGIGKSTLMDSLFNTKFDSVPNPHNLKKVELNANSYELYENNVKLKLTIIETVGYGDQINKENSFKDLEDYIDAQFEYYLQEELKIKRSILTYQDSRIHVCLYFICPTGHGLKPLDLICMKRLDKKVNIIPIIAKADCVSKHDLEVFKSKVNKEIEVHELNIYQFPVDDESIANVNAENNNLLPFTVVGSIDYSLIEDKSVRCREYPWGIVEVENESHSDFIRLRDMLIRTNMEDMRDKTHNVHYEMFRRRRLHELGFDDNESAMMNFNFQVACKNKKAAYLEQMKKREDDARKSLIAKTREAEHELKKTEDEIHGHYELLKKEYTQDKARLDEEERILDSEIRDFQEIRMKMPHTSQFQSIYNLTLKRNKKK</sequence>
<name>A0ACC2PKA3_9HYME</name>
<protein>
    <submittedName>
        <fullName evidence="1">Uncharacterized protein</fullName>
    </submittedName>
</protein>